<dbReference type="PANTHER" id="PTHR43309:SF5">
    <property type="entry name" value="5-OXOPROLINASE SUBUNIT C"/>
    <property type="match status" value="1"/>
</dbReference>
<dbReference type="InterPro" id="IPR029000">
    <property type="entry name" value="Cyclophilin-like_dom_sf"/>
</dbReference>
<dbReference type="SMART" id="SM00797">
    <property type="entry name" value="AHS2"/>
    <property type="match status" value="1"/>
</dbReference>
<keyword evidence="1" id="KW-0547">Nucleotide-binding</keyword>
<evidence type="ECO:0000256" key="1">
    <source>
        <dbReference type="ARBA" id="ARBA00022741"/>
    </source>
</evidence>
<dbReference type="InterPro" id="IPR003778">
    <property type="entry name" value="CT_A_B"/>
</dbReference>
<comment type="caution">
    <text evidence="5">The sequence shown here is derived from an EMBL/GenBank/DDBJ whole genome shotgun (WGS) entry which is preliminary data.</text>
</comment>
<dbReference type="EMBL" id="BAABJH010000007">
    <property type="protein sequence ID" value="GAA4900968.1"/>
    <property type="molecule type" value="Genomic_DNA"/>
</dbReference>
<keyword evidence="2" id="KW-0378">Hydrolase</keyword>
<gene>
    <name evidence="5" type="ORF">GCM10023311_28280</name>
</gene>
<sequence>MVEVLNSGFYSTIQDFGRVGVQNYGVPHSGVLDRYAASMANILLGNDENAAVIEMTMTGAKLQFNCSTLICLSGANMSPKLNNLFIENNKVFKVHKHDVLSFVKLESGFRSYLAVLGGFQTETIMGSKSMYKGITAKYDLRKGDVLDVLTCSLTNTEHHARLKIDNFYLKTSVMAVFKGPEFNLLSNEQQDKLFSNSFTISKENNRMAYQLKEPLENNLKPIITSAVLPGTVQLTPSGKLIVLMRDCQTTGGYPRVLQLKEYAIDVLAQKFTGNMLNFSLKL</sequence>
<evidence type="ECO:0000256" key="2">
    <source>
        <dbReference type="ARBA" id="ARBA00022801"/>
    </source>
</evidence>
<keyword evidence="3" id="KW-0067">ATP-binding</keyword>
<feature type="domain" description="Carboxyltransferase" evidence="4">
    <location>
        <begin position="23"/>
        <end position="282"/>
    </location>
</feature>
<dbReference type="PANTHER" id="PTHR43309">
    <property type="entry name" value="5-OXOPROLINASE SUBUNIT C"/>
    <property type="match status" value="1"/>
</dbReference>
<reference evidence="6" key="1">
    <citation type="journal article" date="2019" name="Int. J. Syst. Evol. Microbiol.">
        <title>The Global Catalogue of Microorganisms (GCM) 10K type strain sequencing project: providing services to taxonomists for standard genome sequencing and annotation.</title>
        <authorList>
            <consortium name="The Broad Institute Genomics Platform"/>
            <consortium name="The Broad Institute Genome Sequencing Center for Infectious Disease"/>
            <person name="Wu L."/>
            <person name="Ma J."/>
        </authorList>
    </citation>
    <scope>NUCLEOTIDE SEQUENCE [LARGE SCALE GENOMIC DNA]</scope>
    <source>
        <strain evidence="6">JCM 18274</strain>
    </source>
</reference>
<name>A0ABP9FGL7_9FLAO</name>
<dbReference type="Gene3D" id="2.40.100.10">
    <property type="entry name" value="Cyclophilin-like"/>
    <property type="match status" value="1"/>
</dbReference>
<dbReference type="RefSeq" id="WP_345274815.1">
    <property type="nucleotide sequence ID" value="NZ_BAABJH010000007.1"/>
</dbReference>
<evidence type="ECO:0000256" key="3">
    <source>
        <dbReference type="ARBA" id="ARBA00022840"/>
    </source>
</evidence>
<evidence type="ECO:0000313" key="6">
    <source>
        <dbReference type="Proteomes" id="UP001500433"/>
    </source>
</evidence>
<dbReference type="Pfam" id="PF02626">
    <property type="entry name" value="CT_A_B"/>
    <property type="match status" value="1"/>
</dbReference>
<dbReference type="InterPro" id="IPR052708">
    <property type="entry name" value="PxpC"/>
</dbReference>
<protein>
    <submittedName>
        <fullName evidence="5">Biotin-dependent carboxyltransferase family protein</fullName>
    </submittedName>
</protein>
<dbReference type="Proteomes" id="UP001500433">
    <property type="component" value="Unassembled WGS sequence"/>
</dbReference>
<proteinExistence type="predicted"/>
<evidence type="ECO:0000313" key="5">
    <source>
        <dbReference type="EMBL" id="GAA4900968.1"/>
    </source>
</evidence>
<keyword evidence="6" id="KW-1185">Reference proteome</keyword>
<evidence type="ECO:0000259" key="4">
    <source>
        <dbReference type="SMART" id="SM00797"/>
    </source>
</evidence>
<organism evidence="5 6">
    <name type="scientific">Flaviramulus aquimarinus</name>
    <dbReference type="NCBI Taxonomy" id="1170456"/>
    <lineage>
        <taxon>Bacteria</taxon>
        <taxon>Pseudomonadati</taxon>
        <taxon>Bacteroidota</taxon>
        <taxon>Flavobacteriia</taxon>
        <taxon>Flavobacteriales</taxon>
        <taxon>Flavobacteriaceae</taxon>
        <taxon>Flaviramulus</taxon>
    </lineage>
</organism>
<accession>A0ABP9FGL7</accession>